<dbReference type="Pfam" id="PF01476">
    <property type="entry name" value="LysM"/>
    <property type="match status" value="1"/>
</dbReference>
<feature type="domain" description="Transglycosylase SLT" evidence="4">
    <location>
        <begin position="121"/>
        <end position="219"/>
    </location>
</feature>
<accession>A0A2S0MEU4</accession>
<dbReference type="Pfam" id="PF01464">
    <property type="entry name" value="SLT"/>
    <property type="match status" value="1"/>
</dbReference>
<feature type="signal peptide" evidence="3">
    <location>
        <begin position="1"/>
        <end position="19"/>
    </location>
</feature>
<dbReference type="KEGG" id="otk:C6570_09065"/>
<feature type="region of interest" description="Disordered" evidence="2">
    <location>
        <begin position="23"/>
        <end position="50"/>
    </location>
</feature>
<sequence length="575" mass="61627">MKWSYLLALTASVWLAGCAAPGTSGDASSPFGTTKPGARQPASGDMSPVSVTELHSNGVAPLDAPADLWVRIRRGYAMPDLDTDLVRQQEAWYNSRPDYIQRMTERSRMYIFHIVEELELRGMPTELALLPYIESAFNPQAVSSAKAAGMWQFMPATGSSFDLRQNMLRDDRRDVIASTRAALDYLQKLHDRFGDWHLALAAYNWGQGNVNRAIERNKAAGLGTGYLDLNMPAETRNYVPKLQAVKNIIARPESYGAILPLIENHPFFDTVDITKDIDVDVAARLAEVRVEDFRALNPSFRKPVIFAAGTPQVLLPWNNAVIFNRNLAQADAQSLASWTAWVAPSNMPSREVASRFGMDEESFREMNSIPRGMLIKTGSTVLVKRSSGAAPAVASHVVNNAQLSYTPEIVLRRTSVRARKGDTIASVAGRYDLPASTVAGWNKRPANASLKRGQAVVLYLPVRAAAAAAASEAGNSPRSKSRVERASQPSGREAAASGRNARHNKAEATSARSGSGRSTANAKSAAAGKSGGKAAAKSAAKPTAQSTKGAAKSAPAAKAAAQSSGKSTAKAKGKH</sequence>
<dbReference type="PROSITE" id="PS51257">
    <property type="entry name" value="PROKAR_LIPOPROTEIN"/>
    <property type="match status" value="1"/>
</dbReference>
<keyword evidence="7" id="KW-1185">Reference proteome</keyword>
<organism evidence="6 7">
    <name type="scientific">Ottowia oryzae</name>
    <dbReference type="NCBI Taxonomy" id="2109914"/>
    <lineage>
        <taxon>Bacteria</taxon>
        <taxon>Pseudomonadati</taxon>
        <taxon>Pseudomonadota</taxon>
        <taxon>Betaproteobacteria</taxon>
        <taxon>Burkholderiales</taxon>
        <taxon>Comamonadaceae</taxon>
        <taxon>Ottowia</taxon>
    </lineage>
</organism>
<dbReference type="InterPro" id="IPR018392">
    <property type="entry name" value="LysM"/>
</dbReference>
<protein>
    <submittedName>
        <fullName evidence="6">Lytic transglycosylase</fullName>
    </submittedName>
</protein>
<gene>
    <name evidence="6" type="ORF">C6570_09065</name>
</gene>
<evidence type="ECO:0000256" key="2">
    <source>
        <dbReference type="SAM" id="MobiDB-lite"/>
    </source>
</evidence>
<dbReference type="InterPro" id="IPR008258">
    <property type="entry name" value="Transglycosylase_SLT_dom_1"/>
</dbReference>
<name>A0A2S0MEU4_9BURK</name>
<dbReference type="RefSeq" id="WP_106702913.1">
    <property type="nucleotide sequence ID" value="NZ_CP027666.1"/>
</dbReference>
<dbReference type="GO" id="GO:0008933">
    <property type="term" value="F:peptidoglycan lytic transglycosylase activity"/>
    <property type="evidence" value="ECO:0007669"/>
    <property type="project" value="InterPro"/>
</dbReference>
<comment type="similarity">
    <text evidence="1">Belongs to the transglycosylase Slt family.</text>
</comment>
<evidence type="ECO:0000313" key="7">
    <source>
        <dbReference type="Proteomes" id="UP000239709"/>
    </source>
</evidence>
<feature type="compositionally biased region" description="Low complexity" evidence="2">
    <location>
        <begin position="522"/>
        <end position="568"/>
    </location>
</feature>
<dbReference type="CDD" id="cd16894">
    <property type="entry name" value="MltD-like"/>
    <property type="match status" value="1"/>
</dbReference>
<feature type="region of interest" description="Disordered" evidence="2">
    <location>
        <begin position="470"/>
        <end position="575"/>
    </location>
</feature>
<feature type="chain" id="PRO_5015417230" evidence="3">
    <location>
        <begin position="20"/>
        <end position="575"/>
    </location>
</feature>
<dbReference type="AlphaFoldDB" id="A0A2S0MEU4"/>
<dbReference type="InterPro" id="IPR000189">
    <property type="entry name" value="Transglyc_AS"/>
</dbReference>
<dbReference type="SUPFAM" id="SSF53955">
    <property type="entry name" value="Lysozyme-like"/>
    <property type="match status" value="1"/>
</dbReference>
<feature type="compositionally biased region" description="Polar residues" evidence="2">
    <location>
        <begin position="510"/>
        <end position="521"/>
    </location>
</feature>
<dbReference type="PANTHER" id="PTHR37423:SF2">
    <property type="entry name" value="MEMBRANE-BOUND LYTIC MUREIN TRANSGLYCOSYLASE C"/>
    <property type="match status" value="1"/>
</dbReference>
<evidence type="ECO:0000259" key="4">
    <source>
        <dbReference type="Pfam" id="PF01464"/>
    </source>
</evidence>
<dbReference type="CDD" id="cd00118">
    <property type="entry name" value="LysM"/>
    <property type="match status" value="1"/>
</dbReference>
<feature type="domain" description="LysM" evidence="5">
    <location>
        <begin position="419"/>
        <end position="456"/>
    </location>
</feature>
<evidence type="ECO:0000256" key="3">
    <source>
        <dbReference type="SAM" id="SignalP"/>
    </source>
</evidence>
<dbReference type="GO" id="GO:0016020">
    <property type="term" value="C:membrane"/>
    <property type="evidence" value="ECO:0007669"/>
    <property type="project" value="InterPro"/>
</dbReference>
<dbReference type="PANTHER" id="PTHR37423">
    <property type="entry name" value="SOLUBLE LYTIC MUREIN TRANSGLYCOSYLASE-RELATED"/>
    <property type="match status" value="1"/>
</dbReference>
<reference evidence="6 7" key="1">
    <citation type="submission" date="2018-03" db="EMBL/GenBank/DDBJ databases">
        <title>Genome sequencing of Ottowia sp.</title>
        <authorList>
            <person name="Kim S.-J."/>
            <person name="Heo J."/>
            <person name="Kwon S.-W."/>
        </authorList>
    </citation>
    <scope>NUCLEOTIDE SEQUENCE [LARGE SCALE GENOMIC DNA]</scope>
    <source>
        <strain evidence="6 7">KADR8-3</strain>
    </source>
</reference>
<evidence type="ECO:0000256" key="1">
    <source>
        <dbReference type="ARBA" id="ARBA00007734"/>
    </source>
</evidence>
<dbReference type="Gene3D" id="1.10.530.10">
    <property type="match status" value="1"/>
</dbReference>
<evidence type="ECO:0000259" key="5">
    <source>
        <dbReference type="Pfam" id="PF01476"/>
    </source>
</evidence>
<dbReference type="EMBL" id="CP027666">
    <property type="protein sequence ID" value="AVO34360.1"/>
    <property type="molecule type" value="Genomic_DNA"/>
</dbReference>
<evidence type="ECO:0000313" key="6">
    <source>
        <dbReference type="EMBL" id="AVO34360.1"/>
    </source>
</evidence>
<dbReference type="PROSITE" id="PS00922">
    <property type="entry name" value="TRANSGLYCOSYLASE"/>
    <property type="match status" value="1"/>
</dbReference>
<proteinExistence type="inferred from homology"/>
<keyword evidence="3" id="KW-0732">Signal</keyword>
<dbReference type="GO" id="GO:0000270">
    <property type="term" value="P:peptidoglycan metabolic process"/>
    <property type="evidence" value="ECO:0007669"/>
    <property type="project" value="InterPro"/>
</dbReference>
<dbReference type="InterPro" id="IPR023346">
    <property type="entry name" value="Lysozyme-like_dom_sf"/>
</dbReference>
<dbReference type="Proteomes" id="UP000239709">
    <property type="component" value="Chromosome"/>
</dbReference>
<dbReference type="OrthoDB" id="9815002at2"/>